<keyword evidence="2" id="KW-1185">Reference proteome</keyword>
<evidence type="ECO:0000313" key="1">
    <source>
        <dbReference type="EMBL" id="GAA3383283.1"/>
    </source>
</evidence>
<sequence>MVLPLDLPQIIANRAALALDKNQFDKRSTALFGPRKVIPAERTLASRFVLPGNAKARSTVTTAGQQPDGFGNSVQWASQDTSLALVIFLNAADPIGLMISGVTDGDQIELASATGLASFKESVQNEGVASLIGLVAAGASVTAAAFGAPQLAPAISAASAYAQDRFKEKQVRTGIRDPFGEQPSDGHKAKQEGGVLISLPAAGRAFYSGDSDHRNRWIKEPGTRDDAHRPSHVRNAFYLRPRPHHKRRATSDGDFLIYPWDHKFDDNRGFYRLHVLLRRMPPTDPDID</sequence>
<dbReference type="RefSeq" id="WP_345726628.1">
    <property type="nucleotide sequence ID" value="NZ_BAAAYN010000005.1"/>
</dbReference>
<dbReference type="EMBL" id="BAAAYN010000005">
    <property type="protein sequence ID" value="GAA3383283.1"/>
    <property type="molecule type" value="Genomic_DNA"/>
</dbReference>
<gene>
    <name evidence="1" type="ORF">GCM10020369_08570</name>
</gene>
<organism evidence="1 2">
    <name type="scientific">Cryptosporangium minutisporangium</name>
    <dbReference type="NCBI Taxonomy" id="113569"/>
    <lineage>
        <taxon>Bacteria</taxon>
        <taxon>Bacillati</taxon>
        <taxon>Actinomycetota</taxon>
        <taxon>Actinomycetes</taxon>
        <taxon>Cryptosporangiales</taxon>
        <taxon>Cryptosporangiaceae</taxon>
        <taxon>Cryptosporangium</taxon>
    </lineage>
</organism>
<dbReference type="Proteomes" id="UP001501676">
    <property type="component" value="Unassembled WGS sequence"/>
</dbReference>
<accession>A0ABP6SRN9</accession>
<proteinExistence type="predicted"/>
<name>A0ABP6SRN9_9ACTN</name>
<comment type="caution">
    <text evidence="1">The sequence shown here is derived from an EMBL/GenBank/DDBJ whole genome shotgun (WGS) entry which is preliminary data.</text>
</comment>
<evidence type="ECO:0000313" key="2">
    <source>
        <dbReference type="Proteomes" id="UP001501676"/>
    </source>
</evidence>
<protein>
    <submittedName>
        <fullName evidence="1">Uncharacterized protein</fullName>
    </submittedName>
</protein>
<reference evidence="2" key="1">
    <citation type="journal article" date="2019" name="Int. J. Syst. Evol. Microbiol.">
        <title>The Global Catalogue of Microorganisms (GCM) 10K type strain sequencing project: providing services to taxonomists for standard genome sequencing and annotation.</title>
        <authorList>
            <consortium name="The Broad Institute Genomics Platform"/>
            <consortium name="The Broad Institute Genome Sequencing Center for Infectious Disease"/>
            <person name="Wu L."/>
            <person name="Ma J."/>
        </authorList>
    </citation>
    <scope>NUCLEOTIDE SEQUENCE [LARGE SCALE GENOMIC DNA]</scope>
    <source>
        <strain evidence="2">JCM 9458</strain>
    </source>
</reference>